<reference evidence="1 2" key="1">
    <citation type="journal article" date="2024" name="G3 (Bethesda)">
        <title>Genome assembly of Hibiscus sabdariffa L. provides insights into metabolisms of medicinal natural products.</title>
        <authorList>
            <person name="Kim T."/>
        </authorList>
    </citation>
    <scope>NUCLEOTIDE SEQUENCE [LARGE SCALE GENOMIC DNA]</scope>
    <source>
        <strain evidence="1">TK-2024</strain>
        <tissue evidence="1">Old leaves</tissue>
    </source>
</reference>
<accession>A0ABR2FXZ6</accession>
<keyword evidence="2" id="KW-1185">Reference proteome</keyword>
<evidence type="ECO:0000313" key="2">
    <source>
        <dbReference type="Proteomes" id="UP001472677"/>
    </source>
</evidence>
<dbReference type="EMBL" id="JBBPBM010000004">
    <property type="protein sequence ID" value="KAK8589135.1"/>
    <property type="molecule type" value="Genomic_DNA"/>
</dbReference>
<proteinExistence type="predicted"/>
<organism evidence="1 2">
    <name type="scientific">Hibiscus sabdariffa</name>
    <name type="common">roselle</name>
    <dbReference type="NCBI Taxonomy" id="183260"/>
    <lineage>
        <taxon>Eukaryota</taxon>
        <taxon>Viridiplantae</taxon>
        <taxon>Streptophyta</taxon>
        <taxon>Embryophyta</taxon>
        <taxon>Tracheophyta</taxon>
        <taxon>Spermatophyta</taxon>
        <taxon>Magnoliopsida</taxon>
        <taxon>eudicotyledons</taxon>
        <taxon>Gunneridae</taxon>
        <taxon>Pentapetalae</taxon>
        <taxon>rosids</taxon>
        <taxon>malvids</taxon>
        <taxon>Malvales</taxon>
        <taxon>Malvaceae</taxon>
        <taxon>Malvoideae</taxon>
        <taxon>Hibiscus</taxon>
    </lineage>
</organism>
<gene>
    <name evidence="1" type="ORF">V6N12_023541</name>
</gene>
<dbReference type="Proteomes" id="UP001472677">
    <property type="component" value="Unassembled WGS sequence"/>
</dbReference>
<protein>
    <recommendedName>
        <fullName evidence="3">Secreted protein</fullName>
    </recommendedName>
</protein>
<evidence type="ECO:0000313" key="1">
    <source>
        <dbReference type="EMBL" id="KAK8589135.1"/>
    </source>
</evidence>
<sequence>MLRRDVLDSSFGVVLGVTFGVKAAVSVPPSWRLGEPPPPCLCSVSALVLLAIRHCHRFGVLETLKQVTTKVGDQVDIGPSASAQLSSSVVCTPRVKAQFDEPKHVV</sequence>
<comment type="caution">
    <text evidence="1">The sequence shown here is derived from an EMBL/GenBank/DDBJ whole genome shotgun (WGS) entry which is preliminary data.</text>
</comment>
<evidence type="ECO:0008006" key="3">
    <source>
        <dbReference type="Google" id="ProtNLM"/>
    </source>
</evidence>
<name>A0ABR2FXZ6_9ROSI</name>